<accession>A0ABY5GMH7</accession>
<dbReference type="RefSeq" id="WP_255391319.1">
    <property type="nucleotide sequence ID" value="NZ_CP101509.1"/>
</dbReference>
<dbReference type="Proteomes" id="UP001057998">
    <property type="component" value="Chromosome 2"/>
</dbReference>
<name>A0ABY5GMH7_9GAMM</name>
<organism evidence="1 2">
    <name type="scientific">Photobacterium atrarenae</name>
    <dbReference type="NCBI Taxonomy" id="865757"/>
    <lineage>
        <taxon>Bacteria</taxon>
        <taxon>Pseudomonadati</taxon>
        <taxon>Pseudomonadota</taxon>
        <taxon>Gammaproteobacteria</taxon>
        <taxon>Vibrionales</taxon>
        <taxon>Vibrionaceae</taxon>
        <taxon>Photobacterium</taxon>
    </lineage>
</organism>
<dbReference type="EMBL" id="CP101509">
    <property type="protein sequence ID" value="UTV29980.1"/>
    <property type="molecule type" value="Genomic_DNA"/>
</dbReference>
<protein>
    <submittedName>
        <fullName evidence="1">Uncharacterized protein</fullName>
    </submittedName>
</protein>
<keyword evidence="2" id="KW-1185">Reference proteome</keyword>
<proteinExistence type="predicted"/>
<evidence type="ECO:0000313" key="2">
    <source>
        <dbReference type="Proteomes" id="UP001057998"/>
    </source>
</evidence>
<sequence length="67" mass="7712">MEGRALNADNKMILDAFIENGLHREYTIYCLFPDCDKTVIELQQHPARSIKFNDGFELAAHSSLDKR</sequence>
<evidence type="ECO:0000313" key="1">
    <source>
        <dbReference type="EMBL" id="UTV29980.1"/>
    </source>
</evidence>
<reference evidence="1" key="1">
    <citation type="submission" date="2022-07" db="EMBL/GenBank/DDBJ databases">
        <title>Genome sequencing of Photobacterium atrarenae GJH2-4.</title>
        <authorList>
            <person name="Park S.-J."/>
        </authorList>
    </citation>
    <scope>NUCLEOTIDE SEQUENCE</scope>
    <source>
        <strain evidence="1">GJH2-4</strain>
    </source>
</reference>
<gene>
    <name evidence="1" type="ORF">NNL38_23575</name>
</gene>